<evidence type="ECO:0000256" key="5">
    <source>
        <dbReference type="ARBA" id="ARBA00023157"/>
    </source>
</evidence>
<keyword evidence="6" id="KW-0393">Immunoglobulin domain</keyword>
<name>A0A6J1VDP6_9SAUR</name>
<keyword evidence="11" id="KW-1185">Reference proteome</keyword>
<feature type="region of interest" description="Disordered" evidence="7">
    <location>
        <begin position="1044"/>
        <end position="1073"/>
    </location>
</feature>
<dbReference type="Gene3D" id="1.10.510.10">
    <property type="entry name" value="Transferase(Phosphotransferase) domain 1"/>
    <property type="match status" value="1"/>
</dbReference>
<dbReference type="Pfam" id="PF07679">
    <property type="entry name" value="I-set"/>
    <property type="match status" value="1"/>
</dbReference>
<dbReference type="SUPFAM" id="SSF56112">
    <property type="entry name" value="Protein kinase-like (PK-like)"/>
    <property type="match status" value="1"/>
</dbReference>
<dbReference type="PROSITE" id="PS50853">
    <property type="entry name" value="FN3"/>
    <property type="match status" value="1"/>
</dbReference>
<feature type="region of interest" description="Disordered" evidence="7">
    <location>
        <begin position="518"/>
        <end position="552"/>
    </location>
</feature>
<feature type="region of interest" description="Disordered" evidence="7">
    <location>
        <begin position="66"/>
        <end position="151"/>
    </location>
</feature>
<feature type="domain" description="Protein kinase" evidence="8">
    <location>
        <begin position="1303"/>
        <end position="1555"/>
    </location>
</feature>
<dbReference type="InterPro" id="IPR007110">
    <property type="entry name" value="Ig-like_dom"/>
</dbReference>
<dbReference type="GO" id="GO:0004672">
    <property type="term" value="F:protein kinase activity"/>
    <property type="evidence" value="ECO:0007669"/>
    <property type="project" value="InterPro"/>
</dbReference>
<evidence type="ECO:0000256" key="2">
    <source>
        <dbReference type="ARBA" id="ARBA00022679"/>
    </source>
</evidence>
<keyword evidence="4" id="KW-0418">Kinase</keyword>
<keyword evidence="2" id="KW-0808">Transferase</keyword>
<feature type="region of interest" description="Disordered" evidence="7">
    <location>
        <begin position="614"/>
        <end position="654"/>
    </location>
</feature>
<feature type="compositionally biased region" description="Polar residues" evidence="7">
    <location>
        <begin position="1063"/>
        <end position="1072"/>
    </location>
</feature>
<evidence type="ECO:0000256" key="7">
    <source>
        <dbReference type="SAM" id="MobiDB-lite"/>
    </source>
</evidence>
<dbReference type="InterPro" id="IPR003961">
    <property type="entry name" value="FN3_dom"/>
</dbReference>
<evidence type="ECO:0000256" key="1">
    <source>
        <dbReference type="ARBA" id="ARBA00006692"/>
    </source>
</evidence>
<dbReference type="Pfam" id="PF00069">
    <property type="entry name" value="Pkinase"/>
    <property type="match status" value="1"/>
</dbReference>
<gene>
    <name evidence="12" type="primary">LOC113422181</name>
</gene>
<evidence type="ECO:0000256" key="3">
    <source>
        <dbReference type="ARBA" id="ARBA00022737"/>
    </source>
</evidence>
<keyword evidence="3" id="KW-0677">Repeat</keyword>
<evidence type="ECO:0000313" key="12">
    <source>
        <dbReference type="RefSeq" id="XP_026538738.1"/>
    </source>
</evidence>
<dbReference type="SMART" id="SM00409">
    <property type="entry name" value="IG"/>
    <property type="match status" value="1"/>
</dbReference>
<feature type="region of interest" description="Disordered" evidence="7">
    <location>
        <begin position="445"/>
        <end position="499"/>
    </location>
</feature>
<dbReference type="InterPro" id="IPR011009">
    <property type="entry name" value="Kinase-like_dom_sf"/>
</dbReference>
<dbReference type="FunFam" id="1.10.510.10:FF:000912">
    <property type="entry name" value="obscurin isoform X1"/>
    <property type="match status" value="1"/>
</dbReference>
<dbReference type="Proteomes" id="UP000504612">
    <property type="component" value="Unplaced"/>
</dbReference>
<dbReference type="SMART" id="SM00408">
    <property type="entry name" value="IGc2"/>
    <property type="match status" value="1"/>
</dbReference>
<dbReference type="PANTHER" id="PTHR24347">
    <property type="entry name" value="SERINE/THREONINE-PROTEIN KINASE"/>
    <property type="match status" value="1"/>
</dbReference>
<dbReference type="InterPro" id="IPR036179">
    <property type="entry name" value="Ig-like_dom_sf"/>
</dbReference>
<feature type="compositionally biased region" description="Basic and acidic residues" evidence="7">
    <location>
        <begin position="941"/>
        <end position="961"/>
    </location>
</feature>
<dbReference type="InterPro" id="IPR000719">
    <property type="entry name" value="Prot_kinase_dom"/>
</dbReference>
<feature type="domain" description="Ig-like" evidence="9">
    <location>
        <begin position="1094"/>
        <end position="1177"/>
    </location>
</feature>
<evidence type="ECO:0000256" key="6">
    <source>
        <dbReference type="ARBA" id="ARBA00023319"/>
    </source>
</evidence>
<dbReference type="RefSeq" id="XP_026538738.1">
    <property type="nucleotide sequence ID" value="XM_026682953.1"/>
</dbReference>
<reference evidence="12" key="1">
    <citation type="submission" date="2025-08" db="UniProtKB">
        <authorList>
            <consortium name="RefSeq"/>
        </authorList>
    </citation>
    <scope>IDENTIFICATION</scope>
</reference>
<dbReference type="InterPro" id="IPR008266">
    <property type="entry name" value="Tyr_kinase_AS"/>
</dbReference>
<dbReference type="SUPFAM" id="SSF48726">
    <property type="entry name" value="Immunoglobulin"/>
    <property type="match status" value="1"/>
</dbReference>
<feature type="compositionally biased region" description="Polar residues" evidence="7">
    <location>
        <begin position="529"/>
        <end position="551"/>
    </location>
</feature>
<dbReference type="SUPFAM" id="SSF49265">
    <property type="entry name" value="Fibronectin type III"/>
    <property type="match status" value="1"/>
</dbReference>
<dbReference type="InterPro" id="IPR036116">
    <property type="entry name" value="FN3_sf"/>
</dbReference>
<feature type="compositionally biased region" description="Basic and acidic residues" evidence="7">
    <location>
        <begin position="1044"/>
        <end position="1062"/>
    </location>
</feature>
<feature type="domain" description="Fibronectin type-III" evidence="10">
    <location>
        <begin position="1187"/>
        <end position="1280"/>
    </location>
</feature>
<dbReference type="InterPro" id="IPR003598">
    <property type="entry name" value="Ig_sub2"/>
</dbReference>
<protein>
    <submittedName>
        <fullName evidence="12">Obscurin-like</fullName>
    </submittedName>
</protein>
<dbReference type="KEGG" id="nss:113422181"/>
<evidence type="ECO:0000259" key="10">
    <source>
        <dbReference type="PROSITE" id="PS50853"/>
    </source>
</evidence>
<dbReference type="PROSITE" id="PS50835">
    <property type="entry name" value="IG_LIKE"/>
    <property type="match status" value="1"/>
</dbReference>
<organism evidence="11 12">
    <name type="scientific">Notechis scutatus</name>
    <name type="common">mainland tiger snake</name>
    <dbReference type="NCBI Taxonomy" id="8663"/>
    <lineage>
        <taxon>Eukaryota</taxon>
        <taxon>Metazoa</taxon>
        <taxon>Chordata</taxon>
        <taxon>Craniata</taxon>
        <taxon>Vertebrata</taxon>
        <taxon>Euteleostomi</taxon>
        <taxon>Lepidosauria</taxon>
        <taxon>Squamata</taxon>
        <taxon>Bifurcata</taxon>
        <taxon>Unidentata</taxon>
        <taxon>Episquamata</taxon>
        <taxon>Toxicofera</taxon>
        <taxon>Serpentes</taxon>
        <taxon>Colubroidea</taxon>
        <taxon>Elapidae</taxon>
        <taxon>Hydrophiinae</taxon>
        <taxon>Notechis</taxon>
    </lineage>
</organism>
<comment type="similarity">
    <text evidence="1">Belongs to the protein kinase superfamily. CAMK Ser/Thr protein kinase family.</text>
</comment>
<dbReference type="InterPro" id="IPR013783">
    <property type="entry name" value="Ig-like_fold"/>
</dbReference>
<feature type="compositionally biased region" description="Low complexity" evidence="7">
    <location>
        <begin position="74"/>
        <end position="84"/>
    </location>
</feature>
<dbReference type="PROSITE" id="PS50011">
    <property type="entry name" value="PROTEIN_KINASE_DOM"/>
    <property type="match status" value="1"/>
</dbReference>
<dbReference type="Gene3D" id="2.60.40.10">
    <property type="entry name" value="Immunoglobulins"/>
    <property type="match status" value="2"/>
</dbReference>
<evidence type="ECO:0000259" key="9">
    <source>
        <dbReference type="PROSITE" id="PS50835"/>
    </source>
</evidence>
<proteinExistence type="inferred from homology"/>
<keyword evidence="5" id="KW-1015">Disulfide bond</keyword>
<dbReference type="GeneID" id="113422181"/>
<evidence type="ECO:0000256" key="4">
    <source>
        <dbReference type="ARBA" id="ARBA00022777"/>
    </source>
</evidence>
<dbReference type="PROSITE" id="PS00109">
    <property type="entry name" value="PROTEIN_KINASE_TYR"/>
    <property type="match status" value="1"/>
</dbReference>
<accession>A0A6J1VDP6</accession>
<dbReference type="CDD" id="cd00063">
    <property type="entry name" value="FN3"/>
    <property type="match status" value="1"/>
</dbReference>
<dbReference type="Gene3D" id="3.30.200.20">
    <property type="entry name" value="Phosphorylase Kinase, domain 1"/>
    <property type="match status" value="1"/>
</dbReference>
<dbReference type="GO" id="GO:0005524">
    <property type="term" value="F:ATP binding"/>
    <property type="evidence" value="ECO:0007669"/>
    <property type="project" value="InterPro"/>
</dbReference>
<dbReference type="SMART" id="SM00060">
    <property type="entry name" value="FN3"/>
    <property type="match status" value="1"/>
</dbReference>
<evidence type="ECO:0000259" key="8">
    <source>
        <dbReference type="PROSITE" id="PS50011"/>
    </source>
</evidence>
<evidence type="ECO:0000313" key="11">
    <source>
        <dbReference type="Proteomes" id="UP000504612"/>
    </source>
</evidence>
<feature type="region of interest" description="Disordered" evidence="7">
    <location>
        <begin position="941"/>
        <end position="997"/>
    </location>
</feature>
<dbReference type="InterPro" id="IPR013098">
    <property type="entry name" value="Ig_I-set"/>
</dbReference>
<dbReference type="InterPro" id="IPR003599">
    <property type="entry name" value="Ig_sub"/>
</dbReference>
<sequence>MECLSHPWFSHKPPSEEAHFIETKPLNFFVSRSKWQRSLMSYKSLLVMRPIPEILEKHHKNTSLGVSRQLVEESSSSSTSGSSSDNEILVSSGKKPFGPIPEVRLSVPERSNDRDDEVFEDEFKLPEGSMPPVKTRRLKEPSAKGQLDGHPVREREISEGDAHGRTLFELASLQDQTGLLPPEEGRIERSPGCVPRHSVIKSTFYSHPSENLTYFPSSPGKGQRKQLERAKRSYRKAGYSKSALTGLREPLLEQFELGREGGALADAELGKEREGSYGPLITKSASFDTAQKSPKVTFQVSARSRSLDDYRIRAGSFAEEQEIAEEDLDAMLQGGPAEGAHLRDEKMSAAKAREGFSEEYPKLAPLDDKERSKLGLQQDKKTLILARGSEKVEDLPQKTNVPHLVGISPQGREDQILEAQQSGFALGLASKSDIEEEQISMSFPYRDGRTIFPQGEASGLRVPPSETPNLVSWDSKEKKPSRETTPTSPKSVEGHQRQQGESLRLLKAVPFHITHAQTEKQLAGAPDKSSASSVLEEQQSTSQKLSGSHLTKSAMLEKKDLEKLDIPQAKMATPSISESARQKPLHQLPVAHLERKLPVAKSEAPAHPEMVALGGSQHQSQREFPPYRRPSPTSPRGAAALRQASSRPGSASVPMLHGETQVASLPKSSAYPERESLLREVQRTPQTQADLMSFSEAEKYELYHHLPSAPGEALKGQTPAVAGYSQAKTRPFATSGKKVSITQIKRPYSIGEGRSHEQRLYDDSEAHVLENLAEKMAYQSISQEEMLHQKSPGQAVRPKSRYLVRRGKREGGIGLADPSEADIIYPGEEDYFSLQSYLNKKARMSSSYEGLDYTGRIQMYEIALVQIQDLSEMPRPDSKTSKFDITEVEPAFLNLHELYDIVYSPFEFLSFRKAPENLPTKRPPGFKLPSPQEKKICLREDKLPEADLKEPSGQKETDALKTEIGPEPAIAPRIGKRSDSEGDLPTGSQYDLPSDSKRKSSLQSALGLFKPVVRSQSMEQVELSLGKRMKASVAQFSKMLTRKLSSEDTRTASEEVKSEQAERTSLTEPSPTSKKKRMFSAFTLPSLKTKHKGPYFTEELTDQTVAIGQSLTLSCRTSSHSFSGIEWSKDGAAICSTDRILISSTLKRFQILTVLSATMADFGVYSCKATSSHGAVSTFCTIRKAEAPSNIPAPDILEVLEDGVQLAWEAVELNNPVTYTVLCKKDDGEWKTLAGDIPDCCYTVEHLPRGLVYSFRIACVSPAGVGPYSYPTPKVKIGEEDQAAFQAQEEEDRMAAPPTHQTYAFQTEIKRGRFSIIKQCREKFSGNPLAAKIIPYQPEEKDNILQEYQILRKLHHTNIGQLQGAYVSPRHLVLIVELCVGPELLHALAGRSSYSEVQVRDYLWQILSAVEYLHNQDIVHLDLRSENMVIVEPNLLKLLDFGNARFYTPDQILTVDGCTDYVETMASELLSEKGAVPQTDIWAIGVTAFIMLSAEYPISSEGACDFGRLVKRDKIRLNKCYAGLSGGAINFLQSTLSLNPWRRPTATECLQSSWLQETGLDEHQQATVTFSTTKLRNFVAERERKRALLCSKYGVMAV</sequence>